<dbReference type="GO" id="GO:0022857">
    <property type="term" value="F:transmembrane transporter activity"/>
    <property type="evidence" value="ECO:0007669"/>
    <property type="project" value="InterPro"/>
</dbReference>
<feature type="transmembrane region" description="Helical" evidence="7">
    <location>
        <begin position="395"/>
        <end position="412"/>
    </location>
</feature>
<feature type="region of interest" description="Disordered" evidence="6">
    <location>
        <begin position="1"/>
        <end position="90"/>
    </location>
</feature>
<keyword evidence="3 7" id="KW-0812">Transmembrane</keyword>
<name>A0A371DI77_9APHY</name>
<evidence type="ECO:0000256" key="4">
    <source>
        <dbReference type="ARBA" id="ARBA00022989"/>
    </source>
</evidence>
<protein>
    <submittedName>
        <fullName evidence="9">MFS general substrate transporter</fullName>
    </submittedName>
</protein>
<dbReference type="Proteomes" id="UP000256964">
    <property type="component" value="Unassembled WGS sequence"/>
</dbReference>
<dbReference type="EMBL" id="KZ857391">
    <property type="protein sequence ID" value="RDX52237.1"/>
    <property type="molecule type" value="Genomic_DNA"/>
</dbReference>
<organism evidence="9 10">
    <name type="scientific">Lentinus brumalis</name>
    <dbReference type="NCBI Taxonomy" id="2498619"/>
    <lineage>
        <taxon>Eukaryota</taxon>
        <taxon>Fungi</taxon>
        <taxon>Dikarya</taxon>
        <taxon>Basidiomycota</taxon>
        <taxon>Agaricomycotina</taxon>
        <taxon>Agaricomycetes</taxon>
        <taxon>Polyporales</taxon>
        <taxon>Polyporaceae</taxon>
        <taxon>Lentinus</taxon>
    </lineage>
</organism>
<dbReference type="GO" id="GO:0016020">
    <property type="term" value="C:membrane"/>
    <property type="evidence" value="ECO:0007669"/>
    <property type="project" value="UniProtKB-SubCell"/>
</dbReference>
<feature type="transmembrane region" description="Helical" evidence="7">
    <location>
        <begin position="456"/>
        <end position="476"/>
    </location>
</feature>
<dbReference type="SUPFAM" id="SSF103473">
    <property type="entry name" value="MFS general substrate transporter"/>
    <property type="match status" value="1"/>
</dbReference>
<gene>
    <name evidence="9" type="ORF">OH76DRAFT_1480839</name>
</gene>
<feature type="transmembrane region" description="Helical" evidence="7">
    <location>
        <begin position="230"/>
        <end position="251"/>
    </location>
</feature>
<evidence type="ECO:0000256" key="7">
    <source>
        <dbReference type="SAM" id="Phobius"/>
    </source>
</evidence>
<keyword evidence="4 7" id="KW-1133">Transmembrane helix</keyword>
<dbReference type="AlphaFoldDB" id="A0A371DI77"/>
<dbReference type="InterPro" id="IPR036259">
    <property type="entry name" value="MFS_trans_sf"/>
</dbReference>
<feature type="transmembrane region" description="Helical" evidence="7">
    <location>
        <begin position="424"/>
        <end position="444"/>
    </location>
</feature>
<evidence type="ECO:0000256" key="5">
    <source>
        <dbReference type="ARBA" id="ARBA00023136"/>
    </source>
</evidence>
<evidence type="ECO:0000256" key="3">
    <source>
        <dbReference type="ARBA" id="ARBA00022692"/>
    </source>
</evidence>
<dbReference type="InterPro" id="IPR020846">
    <property type="entry name" value="MFS_dom"/>
</dbReference>
<keyword evidence="10" id="KW-1185">Reference proteome</keyword>
<evidence type="ECO:0000256" key="6">
    <source>
        <dbReference type="SAM" id="MobiDB-lite"/>
    </source>
</evidence>
<proteinExistence type="predicted"/>
<dbReference type="Pfam" id="PF07690">
    <property type="entry name" value="MFS_1"/>
    <property type="match status" value="1"/>
</dbReference>
<keyword evidence="5 7" id="KW-0472">Membrane</keyword>
<feature type="transmembrane region" description="Helical" evidence="7">
    <location>
        <begin position="195"/>
        <end position="218"/>
    </location>
</feature>
<feature type="domain" description="Major facilitator superfamily (MFS) profile" evidence="8">
    <location>
        <begin position="104"/>
        <end position="514"/>
    </location>
</feature>
<reference evidence="9 10" key="1">
    <citation type="journal article" date="2018" name="Biotechnol. Biofuels">
        <title>Integrative visual omics of the white-rot fungus Polyporus brumalis exposes the biotechnological potential of its oxidative enzymes for delignifying raw plant biomass.</title>
        <authorList>
            <person name="Miyauchi S."/>
            <person name="Rancon A."/>
            <person name="Drula E."/>
            <person name="Hage H."/>
            <person name="Chaduli D."/>
            <person name="Favel A."/>
            <person name="Grisel S."/>
            <person name="Henrissat B."/>
            <person name="Herpoel-Gimbert I."/>
            <person name="Ruiz-Duenas F.J."/>
            <person name="Chevret D."/>
            <person name="Hainaut M."/>
            <person name="Lin J."/>
            <person name="Wang M."/>
            <person name="Pangilinan J."/>
            <person name="Lipzen A."/>
            <person name="Lesage-Meessen L."/>
            <person name="Navarro D."/>
            <person name="Riley R."/>
            <person name="Grigoriev I.V."/>
            <person name="Zhou S."/>
            <person name="Raouche S."/>
            <person name="Rosso M.N."/>
        </authorList>
    </citation>
    <scope>NUCLEOTIDE SEQUENCE [LARGE SCALE GENOMIC DNA]</scope>
    <source>
        <strain evidence="9 10">BRFM 1820</strain>
    </source>
</reference>
<evidence type="ECO:0000256" key="2">
    <source>
        <dbReference type="ARBA" id="ARBA00022448"/>
    </source>
</evidence>
<dbReference type="OrthoDB" id="2985014at2759"/>
<dbReference type="PROSITE" id="PS50850">
    <property type="entry name" value="MFS"/>
    <property type="match status" value="1"/>
</dbReference>
<feature type="transmembrane region" description="Helical" evidence="7">
    <location>
        <begin position="332"/>
        <end position="357"/>
    </location>
</feature>
<evidence type="ECO:0000313" key="10">
    <source>
        <dbReference type="Proteomes" id="UP000256964"/>
    </source>
</evidence>
<dbReference type="Gene3D" id="1.20.1250.20">
    <property type="entry name" value="MFS general substrate transporter like domains"/>
    <property type="match status" value="2"/>
</dbReference>
<evidence type="ECO:0000256" key="1">
    <source>
        <dbReference type="ARBA" id="ARBA00004141"/>
    </source>
</evidence>
<dbReference type="STRING" id="139420.A0A371DI77"/>
<feature type="transmembrane region" description="Helical" evidence="7">
    <location>
        <begin position="170"/>
        <end position="189"/>
    </location>
</feature>
<comment type="subcellular location">
    <subcellularLocation>
        <location evidence="1">Membrane</location>
        <topology evidence="1">Multi-pass membrane protein</topology>
    </subcellularLocation>
</comment>
<dbReference type="PANTHER" id="PTHR43791:SF18">
    <property type="entry name" value="NICOTINIC ACID TRANSPORTER TNA1, PUTATIVE (AFU_ORTHOLOGUE AFUA_3G03820)-RELATED"/>
    <property type="match status" value="1"/>
</dbReference>
<evidence type="ECO:0000313" key="9">
    <source>
        <dbReference type="EMBL" id="RDX52237.1"/>
    </source>
</evidence>
<feature type="transmembrane region" description="Helical" evidence="7">
    <location>
        <begin position="142"/>
        <end position="163"/>
    </location>
</feature>
<sequence length="549" mass="60907">MAKNPLEKEVSWGMRVSKDLQKVSSATPGGDPSTRTSRGPAMSVIADEGSPATSEKHQVDTSNDAEVSRGPHTVIYGGEDRLPPPPQLTAGEERRLWRKIDMRFMPTMTMLYLVSFLDRSNIGNAKLEGLVTQLNLTGNKYNIALTLYFVAFNVFPIPANLLIKRLRPSRWLSSITIIWGLITTLMGLVKTYPQLVGVRVCLGVAEAGLGCGVFYTLSLWYPRFMLQTRIAMFWAGATFAGAFSGLVAYGISFMSGTGGLLGWSWIFVSLFTIIVGIFAFFVLPDLPDTAQFLTLEERAFVVHRKKYDNSSVGEQEHFEWRHVKEALLDWQVWALCTINATVTTPIYGIAFFLPTIINGFGFNTTISQLLTVPVYLVAVIMVMVWGVWSDHVQMRAPFVFAGLSLSAIGYGVNISNASIGAKYFGTFLVAIGGYASFPAINAWVPNNTSGHYKRAVALGVLVTFGNFGGIISGNVYRLQDEPRYRLGHALELLFIGIGLVLTPLVALTYWRINRNREVLMREANEKGVKYSPDELRRLGDRAPDFRYTL</sequence>
<dbReference type="InterPro" id="IPR011701">
    <property type="entry name" value="MFS"/>
</dbReference>
<feature type="transmembrane region" description="Helical" evidence="7">
    <location>
        <begin position="488"/>
        <end position="510"/>
    </location>
</feature>
<keyword evidence="2" id="KW-0813">Transport</keyword>
<feature type="transmembrane region" description="Helical" evidence="7">
    <location>
        <begin position="369"/>
        <end position="388"/>
    </location>
</feature>
<dbReference type="FunFam" id="1.20.1250.20:FF:000018">
    <property type="entry name" value="MFS transporter permease"/>
    <property type="match status" value="1"/>
</dbReference>
<accession>A0A371DI77</accession>
<feature type="compositionally biased region" description="Polar residues" evidence="6">
    <location>
        <begin position="22"/>
        <end position="37"/>
    </location>
</feature>
<dbReference type="FunFam" id="1.20.1250.20:FF:000013">
    <property type="entry name" value="MFS general substrate transporter"/>
    <property type="match status" value="1"/>
</dbReference>
<evidence type="ECO:0000259" key="8">
    <source>
        <dbReference type="PROSITE" id="PS50850"/>
    </source>
</evidence>
<feature type="transmembrane region" description="Helical" evidence="7">
    <location>
        <begin position="263"/>
        <end position="283"/>
    </location>
</feature>
<dbReference type="PANTHER" id="PTHR43791">
    <property type="entry name" value="PERMEASE-RELATED"/>
    <property type="match status" value="1"/>
</dbReference>
<feature type="compositionally biased region" description="Basic and acidic residues" evidence="6">
    <location>
        <begin position="1"/>
        <end position="21"/>
    </location>
</feature>